<accession>A0A0U1NZV2</accession>
<keyword evidence="2" id="KW-0378">Hydrolase</keyword>
<sequence length="91" mass="10614">MKKYPCPCCGYKALDEKPPGTDIICKVCFWHDDYVQAEDVDYWGGANELKLRDSQKNFLSFGAIEERFIKNVRKPTIEEARDINWKPLAKK</sequence>
<evidence type="ECO:0000259" key="1">
    <source>
        <dbReference type="Pfam" id="PF14206"/>
    </source>
</evidence>
<feature type="domain" description="Cysteine-rich CPCC" evidence="1">
    <location>
        <begin position="4"/>
        <end position="78"/>
    </location>
</feature>
<dbReference type="Pfam" id="PF14206">
    <property type="entry name" value="Cys_rich_CPCC"/>
    <property type="match status" value="1"/>
</dbReference>
<dbReference type="EMBL" id="CVRB01000003">
    <property type="protein sequence ID" value="CRK83372.1"/>
    <property type="molecule type" value="Genomic_DNA"/>
</dbReference>
<dbReference type="RefSeq" id="WP_090635790.1">
    <property type="nucleotide sequence ID" value="NZ_CVRB01000003.1"/>
</dbReference>
<dbReference type="OrthoDB" id="1456570at2"/>
<evidence type="ECO:0000313" key="2">
    <source>
        <dbReference type="EMBL" id="CRK83372.1"/>
    </source>
</evidence>
<dbReference type="InterPro" id="IPR025983">
    <property type="entry name" value="Cys_rich_CPCC"/>
</dbReference>
<organism evidence="2 3">
    <name type="scientific">Neobacillus massiliamazoniensis</name>
    <dbReference type="NCBI Taxonomy" id="1499688"/>
    <lineage>
        <taxon>Bacteria</taxon>
        <taxon>Bacillati</taxon>
        <taxon>Bacillota</taxon>
        <taxon>Bacilli</taxon>
        <taxon>Bacillales</taxon>
        <taxon>Bacillaceae</taxon>
        <taxon>Neobacillus</taxon>
    </lineage>
</organism>
<keyword evidence="3" id="KW-1185">Reference proteome</keyword>
<dbReference type="STRING" id="1499688.BN000_03340"/>
<protein>
    <submittedName>
        <fullName evidence="2">Hydrolase, HAD superfamily</fullName>
    </submittedName>
</protein>
<dbReference type="Proteomes" id="UP000199087">
    <property type="component" value="Unassembled WGS sequence"/>
</dbReference>
<evidence type="ECO:0000313" key="3">
    <source>
        <dbReference type="Proteomes" id="UP000199087"/>
    </source>
</evidence>
<name>A0A0U1NZV2_9BACI</name>
<dbReference type="AlphaFoldDB" id="A0A0U1NZV2"/>
<reference evidence="3" key="1">
    <citation type="submission" date="2015-05" db="EMBL/GenBank/DDBJ databases">
        <authorList>
            <person name="Urmite Genomes"/>
        </authorList>
    </citation>
    <scope>NUCLEOTIDE SEQUENCE [LARGE SCALE GENOMIC DNA]</scope>
    <source>
        <strain evidence="3">LF1</strain>
    </source>
</reference>
<gene>
    <name evidence="2" type="ORF">BN000_03340</name>
</gene>
<proteinExistence type="predicted"/>
<dbReference type="GO" id="GO:0016787">
    <property type="term" value="F:hydrolase activity"/>
    <property type="evidence" value="ECO:0007669"/>
    <property type="project" value="UniProtKB-KW"/>
</dbReference>